<evidence type="ECO:0000259" key="3">
    <source>
        <dbReference type="Pfam" id="PF00685"/>
    </source>
</evidence>
<dbReference type="InterPro" id="IPR000863">
    <property type="entry name" value="Sulfotransferase_dom"/>
</dbReference>
<dbReference type="SUPFAM" id="SSF52540">
    <property type="entry name" value="P-loop containing nucleoside triphosphate hydrolases"/>
    <property type="match status" value="1"/>
</dbReference>
<name>A0AAV4REB3_CAEEX</name>
<dbReference type="Pfam" id="PF00685">
    <property type="entry name" value="Sulfotransfer_1"/>
    <property type="match status" value="1"/>
</dbReference>
<reference evidence="4 5" key="1">
    <citation type="submission" date="2021-06" db="EMBL/GenBank/DDBJ databases">
        <title>Caerostris extrusa draft genome.</title>
        <authorList>
            <person name="Kono N."/>
            <person name="Arakawa K."/>
        </authorList>
    </citation>
    <scope>NUCLEOTIDE SEQUENCE [LARGE SCALE GENOMIC DNA]</scope>
</reference>
<evidence type="ECO:0000313" key="4">
    <source>
        <dbReference type="EMBL" id="GIY18447.1"/>
    </source>
</evidence>
<proteinExistence type="inferred from homology"/>
<dbReference type="InterPro" id="IPR027417">
    <property type="entry name" value="P-loop_NTPase"/>
</dbReference>
<comment type="similarity">
    <text evidence="1">Belongs to the sulfotransferase 1 family.</text>
</comment>
<dbReference type="PANTHER" id="PTHR11783">
    <property type="entry name" value="SULFOTRANSFERASE SULT"/>
    <property type="match status" value="1"/>
</dbReference>
<evidence type="ECO:0000256" key="1">
    <source>
        <dbReference type="ARBA" id="ARBA00005771"/>
    </source>
</evidence>
<feature type="domain" description="Sulfotransferase" evidence="3">
    <location>
        <begin position="7"/>
        <end position="105"/>
    </location>
</feature>
<sequence length="115" mass="13671">MRYKPSKDDIIVATYPKCGSTWTMQIVSLILRRGQPLLTSEEYQSHVRYLEDTTMEEISKMKRPRVIKTHLPFDRVNFSKDTKYIYVARQPADCIVSYAHFVRMFPDFLTTRRNC</sequence>
<evidence type="ECO:0000313" key="5">
    <source>
        <dbReference type="Proteomes" id="UP001054945"/>
    </source>
</evidence>
<organism evidence="4 5">
    <name type="scientific">Caerostris extrusa</name>
    <name type="common">Bark spider</name>
    <name type="synonym">Caerostris bankana</name>
    <dbReference type="NCBI Taxonomy" id="172846"/>
    <lineage>
        <taxon>Eukaryota</taxon>
        <taxon>Metazoa</taxon>
        <taxon>Ecdysozoa</taxon>
        <taxon>Arthropoda</taxon>
        <taxon>Chelicerata</taxon>
        <taxon>Arachnida</taxon>
        <taxon>Araneae</taxon>
        <taxon>Araneomorphae</taxon>
        <taxon>Entelegynae</taxon>
        <taxon>Araneoidea</taxon>
        <taxon>Araneidae</taxon>
        <taxon>Caerostris</taxon>
    </lineage>
</organism>
<dbReference type="AlphaFoldDB" id="A0AAV4REB3"/>
<dbReference type="GO" id="GO:0008146">
    <property type="term" value="F:sulfotransferase activity"/>
    <property type="evidence" value="ECO:0007669"/>
    <property type="project" value="InterPro"/>
</dbReference>
<dbReference type="Gene3D" id="3.40.50.300">
    <property type="entry name" value="P-loop containing nucleotide triphosphate hydrolases"/>
    <property type="match status" value="1"/>
</dbReference>
<dbReference type="Proteomes" id="UP001054945">
    <property type="component" value="Unassembled WGS sequence"/>
</dbReference>
<dbReference type="EMBL" id="BPLR01007626">
    <property type="protein sequence ID" value="GIY18447.1"/>
    <property type="molecule type" value="Genomic_DNA"/>
</dbReference>
<gene>
    <name evidence="4" type="primary">SULT1C4_16</name>
    <name evidence="4" type="ORF">CEXT_240371</name>
</gene>
<keyword evidence="5" id="KW-1185">Reference proteome</keyword>
<accession>A0AAV4REB3</accession>
<keyword evidence="2" id="KW-0808">Transferase</keyword>
<evidence type="ECO:0000256" key="2">
    <source>
        <dbReference type="ARBA" id="ARBA00022679"/>
    </source>
</evidence>
<comment type="caution">
    <text evidence="4">The sequence shown here is derived from an EMBL/GenBank/DDBJ whole genome shotgun (WGS) entry which is preliminary data.</text>
</comment>
<protein>
    <submittedName>
        <fullName evidence="4">Sulfotransferase 1C4</fullName>
    </submittedName>
</protein>